<feature type="transmembrane region" description="Helical" evidence="6">
    <location>
        <begin position="118"/>
        <end position="139"/>
    </location>
</feature>
<feature type="transmembrane region" description="Helical" evidence="6">
    <location>
        <begin position="223"/>
        <end position="244"/>
    </location>
</feature>
<feature type="transmembrane region" description="Helical" evidence="6">
    <location>
        <begin position="376"/>
        <end position="396"/>
    </location>
</feature>
<name>A0A6L6VK96_AGRVI</name>
<dbReference type="SUPFAM" id="SSF103473">
    <property type="entry name" value="MFS general substrate transporter"/>
    <property type="match status" value="1"/>
</dbReference>
<evidence type="ECO:0000256" key="3">
    <source>
        <dbReference type="ARBA" id="ARBA00022692"/>
    </source>
</evidence>
<dbReference type="AlphaFoldDB" id="A0A6L6VK96"/>
<keyword evidence="5 6" id="KW-0472">Membrane</keyword>
<feature type="transmembrane region" description="Helical" evidence="6">
    <location>
        <begin position="256"/>
        <end position="275"/>
    </location>
</feature>
<accession>A0A6L6VK96</accession>
<dbReference type="Gene3D" id="1.20.1250.20">
    <property type="entry name" value="MFS general substrate transporter like domains"/>
    <property type="match status" value="1"/>
</dbReference>
<protein>
    <submittedName>
        <fullName evidence="8">MFS transporter</fullName>
    </submittedName>
</protein>
<evidence type="ECO:0000256" key="5">
    <source>
        <dbReference type="ARBA" id="ARBA00023136"/>
    </source>
</evidence>
<dbReference type="InterPro" id="IPR036259">
    <property type="entry name" value="MFS_trans_sf"/>
</dbReference>
<gene>
    <name evidence="8" type="ORF">GOZ90_21600</name>
</gene>
<dbReference type="GO" id="GO:0012505">
    <property type="term" value="C:endomembrane system"/>
    <property type="evidence" value="ECO:0007669"/>
    <property type="project" value="UniProtKB-SubCell"/>
</dbReference>
<dbReference type="PANTHER" id="PTHR23501">
    <property type="entry name" value="MAJOR FACILITATOR SUPERFAMILY"/>
    <property type="match status" value="1"/>
</dbReference>
<evidence type="ECO:0000256" key="2">
    <source>
        <dbReference type="ARBA" id="ARBA00022448"/>
    </source>
</evidence>
<evidence type="ECO:0000256" key="6">
    <source>
        <dbReference type="SAM" id="Phobius"/>
    </source>
</evidence>
<evidence type="ECO:0000259" key="7">
    <source>
        <dbReference type="PROSITE" id="PS50850"/>
    </source>
</evidence>
<keyword evidence="4 6" id="KW-1133">Transmembrane helix</keyword>
<feature type="transmembrane region" description="Helical" evidence="6">
    <location>
        <begin position="353"/>
        <end position="370"/>
    </location>
</feature>
<feature type="transmembrane region" description="Helical" evidence="6">
    <location>
        <begin position="307"/>
        <end position="332"/>
    </location>
</feature>
<evidence type="ECO:0000256" key="1">
    <source>
        <dbReference type="ARBA" id="ARBA00004127"/>
    </source>
</evidence>
<feature type="transmembrane region" description="Helical" evidence="6">
    <location>
        <begin position="282"/>
        <end position="301"/>
    </location>
</feature>
<evidence type="ECO:0000256" key="4">
    <source>
        <dbReference type="ARBA" id="ARBA00022989"/>
    </source>
</evidence>
<evidence type="ECO:0000313" key="8">
    <source>
        <dbReference type="EMBL" id="MUZ75288.1"/>
    </source>
</evidence>
<dbReference type="Pfam" id="PF07690">
    <property type="entry name" value="MFS_1"/>
    <property type="match status" value="1"/>
</dbReference>
<keyword evidence="2" id="KW-0813">Transport</keyword>
<dbReference type="GO" id="GO:0005886">
    <property type="term" value="C:plasma membrane"/>
    <property type="evidence" value="ECO:0007669"/>
    <property type="project" value="TreeGrafter"/>
</dbReference>
<proteinExistence type="predicted"/>
<feature type="transmembrane region" description="Helical" evidence="6">
    <location>
        <begin position="29"/>
        <end position="47"/>
    </location>
</feature>
<dbReference type="PANTHER" id="PTHR23501:SF191">
    <property type="entry name" value="VACUOLAR BASIC AMINO ACID TRANSPORTER 4"/>
    <property type="match status" value="1"/>
</dbReference>
<dbReference type="Gene3D" id="1.20.1720.10">
    <property type="entry name" value="Multidrug resistance protein D"/>
    <property type="match status" value="1"/>
</dbReference>
<feature type="domain" description="Major facilitator superfamily (MFS) profile" evidence="7">
    <location>
        <begin position="1"/>
        <end position="399"/>
    </location>
</feature>
<dbReference type="Proteomes" id="UP000477951">
    <property type="component" value="Unassembled WGS sequence"/>
</dbReference>
<comment type="caution">
    <text evidence="8">The sequence shown here is derived from an EMBL/GenBank/DDBJ whole genome shotgun (WGS) entry which is preliminary data.</text>
</comment>
<organism evidence="8 9">
    <name type="scientific">Agrobacterium vitis</name>
    <name type="common">Rhizobium vitis</name>
    <dbReference type="NCBI Taxonomy" id="373"/>
    <lineage>
        <taxon>Bacteria</taxon>
        <taxon>Pseudomonadati</taxon>
        <taxon>Pseudomonadota</taxon>
        <taxon>Alphaproteobacteria</taxon>
        <taxon>Hyphomicrobiales</taxon>
        <taxon>Rhizobiaceae</taxon>
        <taxon>Rhizobium/Agrobacterium group</taxon>
        <taxon>Agrobacterium</taxon>
    </lineage>
</organism>
<dbReference type="EMBL" id="WPHR01000026">
    <property type="protein sequence ID" value="MUZ75288.1"/>
    <property type="molecule type" value="Genomic_DNA"/>
</dbReference>
<dbReference type="InterPro" id="IPR020846">
    <property type="entry name" value="MFS_dom"/>
</dbReference>
<keyword evidence="3 6" id="KW-0812">Transmembrane</keyword>
<dbReference type="InterPro" id="IPR011701">
    <property type="entry name" value="MFS"/>
</dbReference>
<dbReference type="PROSITE" id="PS50850">
    <property type="entry name" value="MFS"/>
    <property type="match status" value="1"/>
</dbReference>
<evidence type="ECO:0000313" key="9">
    <source>
        <dbReference type="Proteomes" id="UP000477951"/>
    </source>
</evidence>
<comment type="subcellular location">
    <subcellularLocation>
        <location evidence="1">Endomembrane system</location>
        <topology evidence="1">Multi-pass membrane protein</topology>
    </subcellularLocation>
</comment>
<feature type="transmembrane region" description="Helical" evidence="6">
    <location>
        <begin position="183"/>
        <end position="202"/>
    </location>
</feature>
<sequence>MAHCRALSGKRRRAADYGASGRRVRPRRVYLISLLLVALAGVLGQLAPTLSSLVVARVVLGIGTSGAYPSAMRIFRTQADRLGCEPPRVAMSFLSLAAQSTSAVGPLLGGVLTEVFGWQSIFTVNIPLAIVAAVLVLFWTPKDPPRSAPFADLIREIDLIGMVLFSALLFSLMIFLMNLTHPIWWALLAAAVLGAMFVAQAVRREQPFIDIRMLVRNGPLAITYLRTSLLMMIVYCIIYGFAQWLESGAGFTSSQAGLMMIPVSVVAAVSSVAGARSKGIRAPIIVSIASALIGCICLLGIDGETSVWIIAAAAMLFGLPQGMFSTATQAAVYIQAPAEDIGAAAGLQRTAQYIGAIAATSILGFLYGQHATDDGFHSVATVMGLLSAVLLFGTILDRTLPRGRVGAERQPQ</sequence>
<reference evidence="8 9" key="1">
    <citation type="submission" date="2019-12" db="EMBL/GenBank/DDBJ databases">
        <title>Whole-genome sequencing of Allorhizobium vitis.</title>
        <authorList>
            <person name="Gan H.M."/>
            <person name="Szegedi E."/>
            <person name="Burr T."/>
            <person name="Savka M.A."/>
        </authorList>
    </citation>
    <scope>NUCLEOTIDE SEQUENCE [LARGE SCALE GENOMIC DNA]</scope>
    <source>
        <strain evidence="8 9">CG516</strain>
    </source>
</reference>
<feature type="transmembrane region" description="Helical" evidence="6">
    <location>
        <begin position="159"/>
        <end position="177"/>
    </location>
</feature>
<dbReference type="GO" id="GO:0022857">
    <property type="term" value="F:transmembrane transporter activity"/>
    <property type="evidence" value="ECO:0007669"/>
    <property type="project" value="InterPro"/>
</dbReference>